<reference evidence="2" key="1">
    <citation type="journal article" date="2019" name="Int. J. Syst. Evol. Microbiol.">
        <title>The Global Catalogue of Microorganisms (GCM) 10K type strain sequencing project: providing services to taxonomists for standard genome sequencing and annotation.</title>
        <authorList>
            <consortium name="The Broad Institute Genomics Platform"/>
            <consortium name="The Broad Institute Genome Sequencing Center for Infectious Disease"/>
            <person name="Wu L."/>
            <person name="Ma J."/>
        </authorList>
    </citation>
    <scope>NUCLEOTIDE SEQUENCE [LARGE SCALE GENOMIC DNA]</scope>
    <source>
        <strain evidence="2">CGMCC 4.7275</strain>
    </source>
</reference>
<dbReference type="EMBL" id="BMMV01000018">
    <property type="protein sequence ID" value="GGK11942.1"/>
    <property type="molecule type" value="Genomic_DNA"/>
</dbReference>
<dbReference type="RefSeq" id="WP_189109804.1">
    <property type="nucleotide sequence ID" value="NZ_BMMV01000018.1"/>
</dbReference>
<sequence length="130" mass="14568">MNRPTSVLLRGYQCECHTSRLANSDATTLLGSVDVETAPQAVRWIRVAVRTLSPTLNSEAFEEAWQWLSEDHHDALQSLVQGEPVTLTLQQGATTIQWTARPVQFLKLTTRHGINLPACTQEYGPARQRE</sequence>
<name>A0ABQ2ELA7_9ACTN</name>
<organism evidence="1 2">
    <name type="scientific">Streptomyces camponoticapitis</name>
    <dbReference type="NCBI Taxonomy" id="1616125"/>
    <lineage>
        <taxon>Bacteria</taxon>
        <taxon>Bacillati</taxon>
        <taxon>Actinomycetota</taxon>
        <taxon>Actinomycetes</taxon>
        <taxon>Kitasatosporales</taxon>
        <taxon>Streptomycetaceae</taxon>
        <taxon>Streptomyces</taxon>
    </lineage>
</organism>
<protein>
    <submittedName>
        <fullName evidence="1">Uncharacterized protein</fullName>
    </submittedName>
</protein>
<accession>A0ABQ2ELA7</accession>
<evidence type="ECO:0000313" key="1">
    <source>
        <dbReference type="EMBL" id="GGK11942.1"/>
    </source>
</evidence>
<keyword evidence="2" id="KW-1185">Reference proteome</keyword>
<comment type="caution">
    <text evidence="1">The sequence shown here is derived from an EMBL/GenBank/DDBJ whole genome shotgun (WGS) entry which is preliminary data.</text>
</comment>
<proteinExistence type="predicted"/>
<evidence type="ECO:0000313" key="2">
    <source>
        <dbReference type="Proteomes" id="UP000660265"/>
    </source>
</evidence>
<gene>
    <name evidence="1" type="ORF">GCM10011583_50050</name>
</gene>
<dbReference type="Proteomes" id="UP000660265">
    <property type="component" value="Unassembled WGS sequence"/>
</dbReference>